<reference evidence="2 3" key="1">
    <citation type="submission" date="2021-06" db="EMBL/GenBank/DDBJ databases">
        <title>Caerostris darwini draft genome.</title>
        <authorList>
            <person name="Kono N."/>
            <person name="Arakawa K."/>
        </authorList>
    </citation>
    <scope>NUCLEOTIDE SEQUENCE [LARGE SCALE GENOMIC DNA]</scope>
</reference>
<protein>
    <submittedName>
        <fullName evidence="2">Uncharacterized protein</fullName>
    </submittedName>
</protein>
<comment type="caution">
    <text evidence="2">The sequence shown here is derived from an EMBL/GenBank/DDBJ whole genome shotgun (WGS) entry which is preliminary data.</text>
</comment>
<gene>
    <name evidence="2" type="ORF">CDAR_277481</name>
</gene>
<keyword evidence="3" id="KW-1185">Reference proteome</keyword>
<accession>A0AAV4VRA3</accession>
<evidence type="ECO:0000313" key="2">
    <source>
        <dbReference type="EMBL" id="GIY72937.1"/>
    </source>
</evidence>
<organism evidence="2 3">
    <name type="scientific">Caerostris darwini</name>
    <dbReference type="NCBI Taxonomy" id="1538125"/>
    <lineage>
        <taxon>Eukaryota</taxon>
        <taxon>Metazoa</taxon>
        <taxon>Ecdysozoa</taxon>
        <taxon>Arthropoda</taxon>
        <taxon>Chelicerata</taxon>
        <taxon>Arachnida</taxon>
        <taxon>Araneae</taxon>
        <taxon>Araneomorphae</taxon>
        <taxon>Entelegynae</taxon>
        <taxon>Araneoidea</taxon>
        <taxon>Araneidae</taxon>
        <taxon>Caerostris</taxon>
    </lineage>
</organism>
<feature type="region of interest" description="Disordered" evidence="1">
    <location>
        <begin position="36"/>
        <end position="101"/>
    </location>
</feature>
<proteinExistence type="predicted"/>
<evidence type="ECO:0000313" key="3">
    <source>
        <dbReference type="Proteomes" id="UP001054837"/>
    </source>
</evidence>
<dbReference type="Proteomes" id="UP001054837">
    <property type="component" value="Unassembled WGS sequence"/>
</dbReference>
<name>A0AAV4VRA3_9ARAC</name>
<sequence length="119" mass="13511">MRRTMLFSDSKQGIPGEKEIYAQHQPFQLPVVRALPEEDPEDLSHHQHSGDRVHQELGQEDHQVRRVRRVPRGVRIPDHGLPGHVPGLPDGGQRPGHQSLRDSAALHNALQPQQVRIYV</sequence>
<feature type="compositionally biased region" description="Basic and acidic residues" evidence="1">
    <location>
        <begin position="42"/>
        <end position="64"/>
    </location>
</feature>
<dbReference type="EMBL" id="BPLQ01013532">
    <property type="protein sequence ID" value="GIY72937.1"/>
    <property type="molecule type" value="Genomic_DNA"/>
</dbReference>
<dbReference type="AlphaFoldDB" id="A0AAV4VRA3"/>
<evidence type="ECO:0000256" key="1">
    <source>
        <dbReference type="SAM" id="MobiDB-lite"/>
    </source>
</evidence>